<protein>
    <submittedName>
        <fullName evidence="1">Uncharacterized protein</fullName>
    </submittedName>
</protein>
<name>A0A6A6BXB5_ZASCE</name>
<accession>A0A6A6BXB5</accession>
<dbReference type="Gene3D" id="3.80.10.10">
    <property type="entry name" value="Ribonuclease Inhibitor"/>
    <property type="match status" value="1"/>
</dbReference>
<dbReference type="InterPro" id="IPR032675">
    <property type="entry name" value="LRR_dom_sf"/>
</dbReference>
<evidence type="ECO:0000313" key="1">
    <source>
        <dbReference type="EMBL" id="KAF2159474.1"/>
    </source>
</evidence>
<dbReference type="OrthoDB" id="5130616at2759"/>
<dbReference type="EMBL" id="ML993637">
    <property type="protein sequence ID" value="KAF2159474.1"/>
    <property type="molecule type" value="Genomic_DNA"/>
</dbReference>
<dbReference type="Proteomes" id="UP000799537">
    <property type="component" value="Unassembled WGS sequence"/>
</dbReference>
<reference evidence="1" key="1">
    <citation type="journal article" date="2020" name="Stud. Mycol.">
        <title>101 Dothideomycetes genomes: a test case for predicting lifestyles and emergence of pathogens.</title>
        <authorList>
            <person name="Haridas S."/>
            <person name="Albert R."/>
            <person name="Binder M."/>
            <person name="Bloem J."/>
            <person name="Labutti K."/>
            <person name="Salamov A."/>
            <person name="Andreopoulos B."/>
            <person name="Baker S."/>
            <person name="Barry K."/>
            <person name="Bills G."/>
            <person name="Bluhm B."/>
            <person name="Cannon C."/>
            <person name="Castanera R."/>
            <person name="Culley D."/>
            <person name="Daum C."/>
            <person name="Ezra D."/>
            <person name="Gonzalez J."/>
            <person name="Henrissat B."/>
            <person name="Kuo A."/>
            <person name="Liang C."/>
            <person name="Lipzen A."/>
            <person name="Lutzoni F."/>
            <person name="Magnuson J."/>
            <person name="Mondo S."/>
            <person name="Nolan M."/>
            <person name="Ohm R."/>
            <person name="Pangilinan J."/>
            <person name="Park H.-J."/>
            <person name="Ramirez L."/>
            <person name="Alfaro M."/>
            <person name="Sun H."/>
            <person name="Tritt A."/>
            <person name="Yoshinaga Y."/>
            <person name="Zwiers L.-H."/>
            <person name="Turgeon B."/>
            <person name="Goodwin S."/>
            <person name="Spatafora J."/>
            <person name="Crous P."/>
            <person name="Grigoriev I."/>
        </authorList>
    </citation>
    <scope>NUCLEOTIDE SEQUENCE</scope>
    <source>
        <strain evidence="1">ATCC 36951</strain>
    </source>
</reference>
<proteinExistence type="predicted"/>
<gene>
    <name evidence="1" type="ORF">M409DRAFT_30095</name>
</gene>
<evidence type="ECO:0000313" key="2">
    <source>
        <dbReference type="Proteomes" id="UP000799537"/>
    </source>
</evidence>
<dbReference type="Gene3D" id="1.20.1280.50">
    <property type="match status" value="1"/>
</dbReference>
<organism evidence="1 2">
    <name type="scientific">Zasmidium cellare ATCC 36951</name>
    <dbReference type="NCBI Taxonomy" id="1080233"/>
    <lineage>
        <taxon>Eukaryota</taxon>
        <taxon>Fungi</taxon>
        <taxon>Dikarya</taxon>
        <taxon>Ascomycota</taxon>
        <taxon>Pezizomycotina</taxon>
        <taxon>Dothideomycetes</taxon>
        <taxon>Dothideomycetidae</taxon>
        <taxon>Mycosphaerellales</taxon>
        <taxon>Mycosphaerellaceae</taxon>
        <taxon>Zasmidium</taxon>
    </lineage>
</organism>
<sequence>MPSLESLPAELLLNVVEYIPRPSDRKSLCLVCKLLRVPATTLLYQRVVLDNTTPKWTSFKPETGMLFKTNPGLGQIRHVTFDSMSKKVLPEEVQAMTAVLQSLPRNTLRSIDCRRFAVDEKIASLVIAQQRNLISLALGPLTFNLTPFIKLELFGPSTFANVTTLEVPLIIGSLDDLELYQWFIARAPLRRLAIRTELSCNPLPGGLFDSNGSDGLLSRTLFSHLTNDSTAPRAQIEGLGMEYTNLQQATRTFSRFVDFSHLRSLELYDCAGTDVFIDAMAGHFQEHGGCKLEHFAYSIVEEDHISYKVVEKVLRTCEGLKSLMLFGIDDFAHFDLKLFQKHGSSLQALALQPDASEDSDCEEMGLTKGFYSTIAAHCQNLRELALPMPDVQFGIDEPRASQDFDSAMLALLGLPDLKSFRVFNWPVPAKAFPEDTTDDPLLQRDYMLEMDDFAYTHLAKLVNQREQTHSPPILCFAGLSGNKAVYDNEELQLPGPVCYVPLKQGDGFAKPQIGLQKMTLSDVEYVEPEVKILRWPFTLL</sequence>
<dbReference type="AlphaFoldDB" id="A0A6A6BXB5"/>
<keyword evidence="2" id="KW-1185">Reference proteome</keyword>
<dbReference type="GeneID" id="54563030"/>
<dbReference type="RefSeq" id="XP_033660363.1">
    <property type="nucleotide sequence ID" value="XM_033809758.1"/>
</dbReference>